<evidence type="ECO:0000256" key="2">
    <source>
        <dbReference type="SAM" id="MobiDB-lite"/>
    </source>
</evidence>
<evidence type="ECO:0000256" key="1">
    <source>
        <dbReference type="SAM" id="Coils"/>
    </source>
</evidence>
<dbReference type="EMBL" id="LCCW01000033">
    <property type="protein sequence ID" value="KKS41086.1"/>
    <property type="molecule type" value="Genomic_DNA"/>
</dbReference>
<organism evidence="3 4">
    <name type="scientific">Candidatus Kuenenbacteria bacterium GW2011_GWA2_42_15</name>
    <dbReference type="NCBI Taxonomy" id="1618677"/>
    <lineage>
        <taxon>Bacteria</taxon>
        <taxon>Candidatus Kueneniibacteriota</taxon>
    </lineage>
</organism>
<feature type="coiled-coil region" evidence="1">
    <location>
        <begin position="76"/>
        <end position="103"/>
    </location>
</feature>
<feature type="region of interest" description="Disordered" evidence="2">
    <location>
        <begin position="242"/>
        <end position="265"/>
    </location>
</feature>
<proteinExistence type="predicted"/>
<protein>
    <submittedName>
        <fullName evidence="3">Uncharacterized protein</fullName>
    </submittedName>
</protein>
<accession>A0A0G1B423</accession>
<reference evidence="3 4" key="1">
    <citation type="journal article" date="2015" name="Nature">
        <title>rRNA introns, odd ribosomes, and small enigmatic genomes across a large radiation of phyla.</title>
        <authorList>
            <person name="Brown C.T."/>
            <person name="Hug L.A."/>
            <person name="Thomas B.C."/>
            <person name="Sharon I."/>
            <person name="Castelle C.J."/>
            <person name="Singh A."/>
            <person name="Wilkins M.J."/>
            <person name="Williams K.H."/>
            <person name="Banfield J.F."/>
        </authorList>
    </citation>
    <scope>NUCLEOTIDE SEQUENCE [LARGE SCALE GENOMIC DNA]</scope>
</reference>
<gene>
    <name evidence="3" type="ORF">UV02_C0033G0025</name>
</gene>
<dbReference type="Proteomes" id="UP000034516">
    <property type="component" value="Unassembled WGS sequence"/>
</dbReference>
<dbReference type="AlphaFoldDB" id="A0A0G1B423"/>
<keyword evidence="1" id="KW-0175">Coiled coil</keyword>
<evidence type="ECO:0000313" key="4">
    <source>
        <dbReference type="Proteomes" id="UP000034516"/>
    </source>
</evidence>
<comment type="caution">
    <text evidence="3">The sequence shown here is derived from an EMBL/GenBank/DDBJ whole genome shotgun (WGS) entry which is preliminary data.</text>
</comment>
<name>A0A0G1B423_9BACT</name>
<sequence>MRVQEYEEVIDGAKHNLDGRLAEKMEVNNKALAERTACVEKNRFQAAENSSKMKGLREQRMGVETLMKAGLEGAILKDARATIAGLQKRIDELDALNDDLGKQNGKIGKEMGKFSQDNQKLQGKRDKLFPSIKEKAWKEKAAAGDQREGKDRGVASISASVDDYGRVVMDRINGGKVVLDGERLIVIAGNGNATENQGEEITDEELNVFMGDGSVSELLNAGAHLSQGIIQRMQAIEEKRRLDQNRPEDAVDSHSEPAAEIKGEKAKKHNLEEIVSKWNRYVNEDMPEHDKVKYKIRLDKAKDDPQRLLGGSDAVTRELKKRLAKKFKTDSAKLDKDIINKVYNFLRELNEGKLNY</sequence>
<evidence type="ECO:0000313" key="3">
    <source>
        <dbReference type="EMBL" id="KKS41086.1"/>
    </source>
</evidence>